<dbReference type="AlphaFoldDB" id="A0A1Q8CXY1"/>
<organism evidence="2 3">
    <name type="scientific">Actinophytocola xanthii</name>
    <dbReference type="NCBI Taxonomy" id="1912961"/>
    <lineage>
        <taxon>Bacteria</taxon>
        <taxon>Bacillati</taxon>
        <taxon>Actinomycetota</taxon>
        <taxon>Actinomycetes</taxon>
        <taxon>Pseudonocardiales</taxon>
        <taxon>Pseudonocardiaceae</taxon>
    </lineage>
</organism>
<dbReference type="RefSeq" id="WP_075123803.1">
    <property type="nucleotide sequence ID" value="NZ_MSIE01000002.1"/>
</dbReference>
<sequence length="244" mass="25889">MDNDRHLSCREPSRESADPYCLRSGESARLLAGHPWRRFAVLGDSVAEGLSEPVPGYGSAQLADRVAHELAAAAPDLVYLNLGHRGLRAREVAARQLGPALEFRPDLALVVCGANDAFPATYRPASVDAQLRTMVTALRAAGADVITVGLYNVSYSPSPAIADWLRPGLRRRMETLSEHTAAVAAELGTLHVNLTAHPAATDPGLFSGDGRHVNARGDAIALAETVRVLGAHLAAVRGARTGRR</sequence>
<dbReference type="CDD" id="cd01832">
    <property type="entry name" value="SGNH_hydrolase_like_1"/>
    <property type="match status" value="1"/>
</dbReference>
<dbReference type="SUPFAM" id="SSF52266">
    <property type="entry name" value="SGNH hydrolase"/>
    <property type="match status" value="1"/>
</dbReference>
<keyword evidence="3" id="KW-1185">Reference proteome</keyword>
<dbReference type="InterPro" id="IPR036514">
    <property type="entry name" value="SGNH_hydro_sf"/>
</dbReference>
<name>A0A1Q8CXY1_9PSEU</name>
<dbReference type="Proteomes" id="UP000185596">
    <property type="component" value="Unassembled WGS sequence"/>
</dbReference>
<proteinExistence type="predicted"/>
<dbReference type="InterPro" id="IPR053140">
    <property type="entry name" value="GDSL_Rv0518-like"/>
</dbReference>
<dbReference type="InterPro" id="IPR013830">
    <property type="entry name" value="SGNH_hydro"/>
</dbReference>
<dbReference type="STRING" id="1912961.BU204_02240"/>
<dbReference type="Pfam" id="PF13472">
    <property type="entry name" value="Lipase_GDSL_2"/>
    <property type="match status" value="1"/>
</dbReference>
<accession>A0A1Q8CXY1</accession>
<dbReference type="EMBL" id="MSIE01000002">
    <property type="protein sequence ID" value="OLF19199.1"/>
    <property type="molecule type" value="Genomic_DNA"/>
</dbReference>
<protein>
    <submittedName>
        <fullName evidence="2">GDSL family lipase</fullName>
    </submittedName>
</protein>
<evidence type="ECO:0000313" key="2">
    <source>
        <dbReference type="EMBL" id="OLF19199.1"/>
    </source>
</evidence>
<gene>
    <name evidence="2" type="ORF">BU204_02240</name>
</gene>
<dbReference type="PANTHER" id="PTHR43784">
    <property type="entry name" value="GDSL-LIKE LIPASE/ACYLHYDROLASE, PUTATIVE (AFU_ORTHOLOGUE AFUA_2G00820)-RELATED"/>
    <property type="match status" value="1"/>
</dbReference>
<dbReference type="OrthoDB" id="3474033at2"/>
<evidence type="ECO:0000313" key="3">
    <source>
        <dbReference type="Proteomes" id="UP000185596"/>
    </source>
</evidence>
<evidence type="ECO:0000259" key="1">
    <source>
        <dbReference type="Pfam" id="PF13472"/>
    </source>
</evidence>
<reference evidence="2 3" key="1">
    <citation type="submission" date="2016-12" db="EMBL/GenBank/DDBJ databases">
        <title>The draft genome sequence of Actinophytocola sp. 11-183.</title>
        <authorList>
            <person name="Wang W."/>
            <person name="Yuan L."/>
        </authorList>
    </citation>
    <scope>NUCLEOTIDE SEQUENCE [LARGE SCALE GENOMIC DNA]</scope>
    <source>
        <strain evidence="2 3">11-183</strain>
    </source>
</reference>
<dbReference type="PANTHER" id="PTHR43784:SF2">
    <property type="entry name" value="GDSL-LIKE LIPASE_ACYLHYDROLASE, PUTATIVE (AFU_ORTHOLOGUE AFUA_2G00820)-RELATED"/>
    <property type="match status" value="1"/>
</dbReference>
<feature type="domain" description="SGNH hydrolase-type esterase" evidence="1">
    <location>
        <begin position="41"/>
        <end position="219"/>
    </location>
</feature>
<dbReference type="Gene3D" id="3.40.50.1110">
    <property type="entry name" value="SGNH hydrolase"/>
    <property type="match status" value="1"/>
</dbReference>
<comment type="caution">
    <text evidence="2">The sequence shown here is derived from an EMBL/GenBank/DDBJ whole genome shotgun (WGS) entry which is preliminary data.</text>
</comment>